<feature type="transmembrane region" description="Helical" evidence="2">
    <location>
        <begin position="231"/>
        <end position="249"/>
    </location>
</feature>
<evidence type="ECO:0000313" key="5">
    <source>
        <dbReference type="Proteomes" id="UP000198504"/>
    </source>
</evidence>
<feature type="transmembrane region" description="Helical" evidence="2">
    <location>
        <begin position="111"/>
        <end position="128"/>
    </location>
</feature>
<feature type="transmembrane region" description="Helical" evidence="2">
    <location>
        <begin position="202"/>
        <end position="224"/>
    </location>
</feature>
<gene>
    <name evidence="4" type="ORF">SAMN05421756_108202</name>
</gene>
<proteinExistence type="inferred from homology"/>
<dbReference type="InterPro" id="IPR037185">
    <property type="entry name" value="EmrE-like"/>
</dbReference>
<dbReference type="RefSeq" id="WP_232506474.1">
    <property type="nucleotide sequence ID" value="NZ_FOFA01000008.1"/>
</dbReference>
<dbReference type="GO" id="GO:0016020">
    <property type="term" value="C:membrane"/>
    <property type="evidence" value="ECO:0007669"/>
    <property type="project" value="InterPro"/>
</dbReference>
<organism evidence="4 5">
    <name type="scientific">Microlunatus flavus</name>
    <dbReference type="NCBI Taxonomy" id="1036181"/>
    <lineage>
        <taxon>Bacteria</taxon>
        <taxon>Bacillati</taxon>
        <taxon>Actinomycetota</taxon>
        <taxon>Actinomycetes</taxon>
        <taxon>Propionibacteriales</taxon>
        <taxon>Propionibacteriaceae</taxon>
        <taxon>Microlunatus</taxon>
    </lineage>
</organism>
<sequence>MSLLLWASAFVVIRWVGQSFGPGALAFGRLLVGSVVLTVLVLVRHRQQPPAGRTLALVVAYGLLWFAGYAVVLNWAERHLDAGTASMLVQLAPLIVAVVAGLALGEGFSRPLALGLVVALSGVALIAVGSHRPGVTDRTGVALGLLAAVLYAGGVLVQKLALPRVDALTATWLGCLVGALATSPFAHQAWTQATSASWRDLVAVVFLGVGPTAVAFTTWAYALSRSGAGKLSATTLSVPAVAIALSWLVLGEVPVLLSVVGGVLCVVGVLVTRRSGKAPTSVAPSPPVTVERSGS</sequence>
<dbReference type="InterPro" id="IPR000620">
    <property type="entry name" value="EamA_dom"/>
</dbReference>
<evidence type="ECO:0000259" key="3">
    <source>
        <dbReference type="Pfam" id="PF00892"/>
    </source>
</evidence>
<keyword evidence="2" id="KW-1133">Transmembrane helix</keyword>
<dbReference type="SUPFAM" id="SSF103481">
    <property type="entry name" value="Multidrug resistance efflux transporter EmrE"/>
    <property type="match status" value="2"/>
</dbReference>
<dbReference type="EMBL" id="FOFA01000008">
    <property type="protein sequence ID" value="SER07572.1"/>
    <property type="molecule type" value="Genomic_DNA"/>
</dbReference>
<accession>A0A1H9L7V8</accession>
<feature type="transmembrane region" description="Helical" evidence="2">
    <location>
        <begin position="82"/>
        <end position="104"/>
    </location>
</feature>
<dbReference type="InterPro" id="IPR052756">
    <property type="entry name" value="Alkyne_AA_exporter"/>
</dbReference>
<dbReference type="PANTHER" id="PTHR12715">
    <property type="entry name" value="TRANSPORTER, DRUG/METABOLITE EXPORTER FAMILY"/>
    <property type="match status" value="1"/>
</dbReference>
<keyword evidence="5" id="KW-1185">Reference proteome</keyword>
<feature type="transmembrane region" description="Helical" evidence="2">
    <location>
        <begin position="255"/>
        <end position="272"/>
    </location>
</feature>
<feature type="domain" description="EamA" evidence="3">
    <location>
        <begin position="3"/>
        <end position="127"/>
    </location>
</feature>
<evidence type="ECO:0000256" key="2">
    <source>
        <dbReference type="SAM" id="Phobius"/>
    </source>
</evidence>
<keyword evidence="2" id="KW-0472">Membrane</keyword>
<feature type="domain" description="EamA" evidence="3">
    <location>
        <begin position="139"/>
        <end position="272"/>
    </location>
</feature>
<dbReference type="STRING" id="1036181.SAMN05421756_108202"/>
<name>A0A1H9L7V8_9ACTN</name>
<feature type="transmembrane region" description="Helical" evidence="2">
    <location>
        <begin position="140"/>
        <end position="157"/>
    </location>
</feature>
<protein>
    <submittedName>
        <fullName evidence="4">Threonine/homoserine efflux transporter RhtA</fullName>
    </submittedName>
</protein>
<dbReference type="PANTHER" id="PTHR12715:SF4">
    <property type="entry name" value="EAMA DOMAIN-CONTAINING PROTEIN"/>
    <property type="match status" value="1"/>
</dbReference>
<evidence type="ECO:0000256" key="1">
    <source>
        <dbReference type="ARBA" id="ARBA00007362"/>
    </source>
</evidence>
<dbReference type="Proteomes" id="UP000198504">
    <property type="component" value="Unassembled WGS sequence"/>
</dbReference>
<evidence type="ECO:0000313" key="4">
    <source>
        <dbReference type="EMBL" id="SER07572.1"/>
    </source>
</evidence>
<dbReference type="Pfam" id="PF00892">
    <property type="entry name" value="EamA"/>
    <property type="match status" value="2"/>
</dbReference>
<feature type="transmembrane region" description="Helical" evidence="2">
    <location>
        <begin position="169"/>
        <end position="190"/>
    </location>
</feature>
<comment type="similarity">
    <text evidence="1">Belongs to the EamA transporter family.</text>
</comment>
<reference evidence="5" key="1">
    <citation type="submission" date="2016-10" db="EMBL/GenBank/DDBJ databases">
        <authorList>
            <person name="Varghese N."/>
            <person name="Submissions S."/>
        </authorList>
    </citation>
    <scope>NUCLEOTIDE SEQUENCE [LARGE SCALE GENOMIC DNA]</scope>
    <source>
        <strain evidence="5">CGMCC 4.6856</strain>
    </source>
</reference>
<dbReference type="Gene3D" id="1.10.3730.20">
    <property type="match status" value="1"/>
</dbReference>
<feature type="transmembrane region" description="Helical" evidence="2">
    <location>
        <begin position="55"/>
        <end position="76"/>
    </location>
</feature>
<feature type="transmembrane region" description="Helical" evidence="2">
    <location>
        <begin position="24"/>
        <end position="43"/>
    </location>
</feature>
<keyword evidence="2" id="KW-0812">Transmembrane</keyword>
<dbReference type="AlphaFoldDB" id="A0A1H9L7V8"/>